<name>A0ACC6RUA6_9BURK</name>
<protein>
    <submittedName>
        <fullName evidence="1">Uncharacterized protein</fullName>
    </submittedName>
</protein>
<reference evidence="1" key="1">
    <citation type="submission" date="2024-01" db="EMBL/GenBank/DDBJ databases">
        <title>The diversity of rhizobia nodulating Mimosa spp. in eleven states of Brazil covering several biomes is determined by host plant, location, and edaphic factors.</title>
        <authorList>
            <person name="Rouws L."/>
            <person name="Barauna A."/>
            <person name="Beukes C."/>
            <person name="De Faria S.M."/>
            <person name="Gross E."/>
            <person name="Dos Reis Junior F.B."/>
            <person name="Simon M."/>
            <person name="Maluk M."/>
            <person name="Odee D.W."/>
            <person name="Kenicer G."/>
            <person name="Young J.P.W."/>
            <person name="Reis V.M."/>
            <person name="Zilli J."/>
            <person name="James E.K."/>
        </authorList>
    </citation>
    <scope>NUCLEOTIDE SEQUENCE</scope>
    <source>
        <strain evidence="1">JPY452</strain>
    </source>
</reference>
<comment type="caution">
    <text evidence="1">The sequence shown here is derived from an EMBL/GenBank/DDBJ whole genome shotgun (WGS) entry which is preliminary data.</text>
</comment>
<dbReference type="EMBL" id="JAYMRU010000037">
    <property type="protein sequence ID" value="MEM5405118.1"/>
    <property type="molecule type" value="Genomic_DNA"/>
</dbReference>
<evidence type="ECO:0000313" key="1">
    <source>
        <dbReference type="EMBL" id="MEM5405118.1"/>
    </source>
</evidence>
<dbReference type="Proteomes" id="UP001392318">
    <property type="component" value="Unassembled WGS sequence"/>
</dbReference>
<accession>A0ACC6RUA6</accession>
<gene>
    <name evidence="1" type="ORF">VSR83_34780</name>
</gene>
<proteinExistence type="predicted"/>
<keyword evidence="2" id="KW-1185">Reference proteome</keyword>
<evidence type="ECO:0000313" key="2">
    <source>
        <dbReference type="Proteomes" id="UP001392318"/>
    </source>
</evidence>
<organism evidence="1 2">
    <name type="scientific">Paraburkholderia unamae</name>
    <dbReference type="NCBI Taxonomy" id="219649"/>
    <lineage>
        <taxon>Bacteria</taxon>
        <taxon>Pseudomonadati</taxon>
        <taxon>Pseudomonadota</taxon>
        <taxon>Betaproteobacteria</taxon>
        <taxon>Burkholderiales</taxon>
        <taxon>Burkholderiaceae</taxon>
        <taxon>Paraburkholderia</taxon>
    </lineage>
</organism>
<sequence length="84" mass="9234">MFQISPANEPDTGNAERPNVGAFISVKPEFQGVIDMTEGHFQQLLTLAASGRLAWCYVAFTTPYRRSALIVSVSFDTRPPDDEG</sequence>